<dbReference type="EMBL" id="ML145096">
    <property type="protein sequence ID" value="TBU61907.1"/>
    <property type="molecule type" value="Genomic_DNA"/>
</dbReference>
<proteinExistence type="predicted"/>
<dbReference type="AlphaFoldDB" id="A0A4Q9Q3Q4"/>
<evidence type="ECO:0000313" key="2">
    <source>
        <dbReference type="Proteomes" id="UP000292082"/>
    </source>
</evidence>
<dbReference type="Proteomes" id="UP000292082">
    <property type="component" value="Unassembled WGS sequence"/>
</dbReference>
<organism evidence="1 2">
    <name type="scientific">Dichomitus squalens</name>
    <dbReference type="NCBI Taxonomy" id="114155"/>
    <lineage>
        <taxon>Eukaryota</taxon>
        <taxon>Fungi</taxon>
        <taxon>Dikarya</taxon>
        <taxon>Basidiomycota</taxon>
        <taxon>Agaricomycotina</taxon>
        <taxon>Agaricomycetes</taxon>
        <taxon>Polyporales</taxon>
        <taxon>Polyporaceae</taxon>
        <taxon>Dichomitus</taxon>
    </lineage>
</organism>
<name>A0A4Q9Q3Q4_9APHY</name>
<reference evidence="1 2" key="1">
    <citation type="submission" date="2019-01" db="EMBL/GenBank/DDBJ databases">
        <title>Draft genome sequences of three monokaryotic isolates of the white-rot basidiomycete fungus Dichomitus squalens.</title>
        <authorList>
            <consortium name="DOE Joint Genome Institute"/>
            <person name="Lopez S.C."/>
            <person name="Andreopoulos B."/>
            <person name="Pangilinan J."/>
            <person name="Lipzen A."/>
            <person name="Riley R."/>
            <person name="Ahrendt S."/>
            <person name="Ng V."/>
            <person name="Barry K."/>
            <person name="Daum C."/>
            <person name="Grigoriev I.V."/>
            <person name="Hilden K.S."/>
            <person name="Makela M.R."/>
            <person name="de Vries R.P."/>
        </authorList>
    </citation>
    <scope>NUCLEOTIDE SEQUENCE [LARGE SCALE GENOMIC DNA]</scope>
    <source>
        <strain evidence="1 2">CBS 464.89</strain>
    </source>
</reference>
<evidence type="ECO:0000313" key="1">
    <source>
        <dbReference type="EMBL" id="TBU61907.1"/>
    </source>
</evidence>
<evidence type="ECO:0008006" key="3">
    <source>
        <dbReference type="Google" id="ProtNLM"/>
    </source>
</evidence>
<accession>A0A4Q9Q3Q4</accession>
<gene>
    <name evidence="1" type="ORF">BD310DRAFT_152409</name>
</gene>
<keyword evidence="2" id="KW-1185">Reference proteome</keyword>
<sequence length="346" mass="39101">MSWTDFKPFRPSLPTETEENIIDLLWDDVHALRSCSLTCRAWLPRSRLHLLYAIILRNREHLIALQDTLEKYPARRLLVHSVTTAPKPRKSSPRSLIEVFPLALLMQLSNLRCWKISQTTTKVIKRREALSFHRTTLTRLRYSSIDELHLTSIRLASCTEFIRLILALPRLRKLHCDDLHLAAVGTGLDSLKDIASDRLTNLSILELTRMKAADVDLLLGVTCKSLHSISIVHIKGAKFSAGAFIMQPMQSITRPLTRHSASSDHRHAVDVAVIFHHSRVESTAERAARQRADSHLPQPLVDSASLGPTPYKLWYNASFGECRAVGQLDEGYHAREHAGRLSRASA</sequence>
<protein>
    <recommendedName>
        <fullName evidence="3">F-box domain-containing protein</fullName>
    </recommendedName>
</protein>
<dbReference type="STRING" id="114155.A0A4Q9Q3Q4"/>